<dbReference type="GO" id="GO:0004523">
    <property type="term" value="F:RNA-DNA hybrid ribonuclease activity"/>
    <property type="evidence" value="ECO:0007669"/>
    <property type="project" value="UniProtKB-EC"/>
</dbReference>
<proteinExistence type="inferred from homology"/>
<dbReference type="EC" id="3.1.26.4" evidence="2"/>
<dbReference type="Proteomes" id="UP001066276">
    <property type="component" value="Chromosome 3_2"/>
</dbReference>
<name>A0AAV7TE63_PLEWA</name>
<keyword evidence="5" id="KW-1185">Reference proteome</keyword>
<dbReference type="CDD" id="cd01647">
    <property type="entry name" value="RT_LTR"/>
    <property type="match status" value="1"/>
</dbReference>
<dbReference type="InterPro" id="IPR043502">
    <property type="entry name" value="DNA/RNA_pol_sf"/>
</dbReference>
<dbReference type="InterPro" id="IPR043128">
    <property type="entry name" value="Rev_trsase/Diguanyl_cyclase"/>
</dbReference>
<accession>A0AAV7TE63</accession>
<feature type="domain" description="Reverse transcriptase" evidence="3">
    <location>
        <begin position="97"/>
        <end position="212"/>
    </location>
</feature>
<dbReference type="PANTHER" id="PTHR37984:SF5">
    <property type="entry name" value="PROTEIN NYNRIN-LIKE"/>
    <property type="match status" value="1"/>
</dbReference>
<dbReference type="InterPro" id="IPR000477">
    <property type="entry name" value="RT_dom"/>
</dbReference>
<dbReference type="SUPFAM" id="SSF56672">
    <property type="entry name" value="DNA/RNA polymerases"/>
    <property type="match status" value="1"/>
</dbReference>
<evidence type="ECO:0000256" key="1">
    <source>
        <dbReference type="ARBA" id="ARBA00010879"/>
    </source>
</evidence>
<organism evidence="4 5">
    <name type="scientific">Pleurodeles waltl</name>
    <name type="common">Iberian ribbed newt</name>
    <dbReference type="NCBI Taxonomy" id="8319"/>
    <lineage>
        <taxon>Eukaryota</taxon>
        <taxon>Metazoa</taxon>
        <taxon>Chordata</taxon>
        <taxon>Craniata</taxon>
        <taxon>Vertebrata</taxon>
        <taxon>Euteleostomi</taxon>
        <taxon>Amphibia</taxon>
        <taxon>Batrachia</taxon>
        <taxon>Caudata</taxon>
        <taxon>Salamandroidea</taxon>
        <taxon>Salamandridae</taxon>
        <taxon>Pleurodelinae</taxon>
        <taxon>Pleurodeles</taxon>
    </lineage>
</organism>
<gene>
    <name evidence="4" type="ORF">NDU88_000186</name>
</gene>
<dbReference type="InterPro" id="IPR050951">
    <property type="entry name" value="Retrovirus_Pol_polyprotein"/>
</dbReference>
<evidence type="ECO:0000256" key="2">
    <source>
        <dbReference type="ARBA" id="ARBA00012180"/>
    </source>
</evidence>
<dbReference type="Gene3D" id="3.10.10.10">
    <property type="entry name" value="HIV Type 1 Reverse Transcriptase, subunit A, domain 1"/>
    <property type="match status" value="1"/>
</dbReference>
<dbReference type="Pfam" id="PF00078">
    <property type="entry name" value="RVT_1"/>
    <property type="match status" value="1"/>
</dbReference>
<evidence type="ECO:0000313" key="5">
    <source>
        <dbReference type="Proteomes" id="UP001066276"/>
    </source>
</evidence>
<evidence type="ECO:0000313" key="4">
    <source>
        <dbReference type="EMBL" id="KAJ1174895.1"/>
    </source>
</evidence>
<comment type="similarity">
    <text evidence="1">Belongs to the beta type-B retroviral polymerase family. HERV class-II K(HML-2) pol subfamily.</text>
</comment>
<sequence length="217" mass="24052">MLGYFEGYLELKVIHLVGKIYVSNQGDSWAHQRLLGVVLNPNARPQVQGAIPVVAKVRKIPLALQEPVRSELKRLQDLGIIEEVEATEWLVLIVVARKGDGVIRLCVDLRALNREVVVDRFPLPNIEEIVSTIGGAKHFSTLDLTSAYHQVELEKSSQELTPFGTFKFKRMPFGLVSAASVFHLIMHKVLGNIGGVKCYQDNVLIFADTVAELLSGV</sequence>
<dbReference type="Gene3D" id="3.30.70.270">
    <property type="match status" value="1"/>
</dbReference>
<comment type="caution">
    <text evidence="4">The sequence shown here is derived from an EMBL/GenBank/DDBJ whole genome shotgun (WGS) entry which is preliminary data.</text>
</comment>
<dbReference type="PANTHER" id="PTHR37984">
    <property type="entry name" value="PROTEIN CBG26694"/>
    <property type="match status" value="1"/>
</dbReference>
<reference evidence="4" key="1">
    <citation type="journal article" date="2022" name="bioRxiv">
        <title>Sequencing and chromosome-scale assembly of the giantPleurodeles waltlgenome.</title>
        <authorList>
            <person name="Brown T."/>
            <person name="Elewa A."/>
            <person name="Iarovenko S."/>
            <person name="Subramanian E."/>
            <person name="Araus A.J."/>
            <person name="Petzold A."/>
            <person name="Susuki M."/>
            <person name="Suzuki K.-i.T."/>
            <person name="Hayashi T."/>
            <person name="Toyoda A."/>
            <person name="Oliveira C."/>
            <person name="Osipova E."/>
            <person name="Leigh N.D."/>
            <person name="Simon A."/>
            <person name="Yun M.H."/>
        </authorList>
    </citation>
    <scope>NUCLEOTIDE SEQUENCE</scope>
    <source>
        <strain evidence="4">20211129_DDA</strain>
        <tissue evidence="4">Liver</tissue>
    </source>
</reference>
<dbReference type="EMBL" id="JANPWB010000006">
    <property type="protein sequence ID" value="KAJ1174895.1"/>
    <property type="molecule type" value="Genomic_DNA"/>
</dbReference>
<dbReference type="AlphaFoldDB" id="A0AAV7TE63"/>
<evidence type="ECO:0000259" key="3">
    <source>
        <dbReference type="Pfam" id="PF00078"/>
    </source>
</evidence>
<protein>
    <recommendedName>
        <fullName evidence="2">ribonuclease H</fullName>
        <ecNumber evidence="2">3.1.26.4</ecNumber>
    </recommendedName>
</protein>